<dbReference type="Pfam" id="PF02515">
    <property type="entry name" value="CoA_transf_3"/>
    <property type="match status" value="1"/>
</dbReference>
<dbReference type="InterPro" id="IPR050483">
    <property type="entry name" value="CoA-transferase_III_domain"/>
</dbReference>
<protein>
    <recommendedName>
        <fullName evidence="3">CoA transferase</fullName>
    </recommendedName>
</protein>
<dbReference type="InterPro" id="IPR003673">
    <property type="entry name" value="CoA-Trfase_fam_III"/>
</dbReference>
<name>A0A381NZP1_9ZZZZ</name>
<feature type="non-terminal residue" evidence="2">
    <location>
        <position position="1"/>
    </location>
</feature>
<reference evidence="2" key="1">
    <citation type="submission" date="2018-05" db="EMBL/GenBank/DDBJ databases">
        <authorList>
            <person name="Lanie J.A."/>
            <person name="Ng W.-L."/>
            <person name="Kazmierczak K.M."/>
            <person name="Andrzejewski T.M."/>
            <person name="Davidsen T.M."/>
            <person name="Wayne K.J."/>
            <person name="Tettelin H."/>
            <person name="Glass J.I."/>
            <person name="Rusch D."/>
            <person name="Podicherti R."/>
            <person name="Tsui H.-C.T."/>
            <person name="Winkler M.E."/>
        </authorList>
    </citation>
    <scope>NUCLEOTIDE SEQUENCE</scope>
</reference>
<dbReference type="InterPro" id="IPR044855">
    <property type="entry name" value="CoA-Trfase_III_dom3_sf"/>
</dbReference>
<dbReference type="InterPro" id="IPR023606">
    <property type="entry name" value="CoA-Trfase_III_dom_1_sf"/>
</dbReference>
<organism evidence="2">
    <name type="scientific">marine metagenome</name>
    <dbReference type="NCBI Taxonomy" id="408172"/>
    <lineage>
        <taxon>unclassified sequences</taxon>
        <taxon>metagenomes</taxon>
        <taxon>ecological metagenomes</taxon>
    </lineage>
</organism>
<dbReference type="SUPFAM" id="SSF89796">
    <property type="entry name" value="CoA-transferase family III (CaiB/BaiF)"/>
    <property type="match status" value="1"/>
</dbReference>
<dbReference type="Gene3D" id="3.30.1540.10">
    <property type="entry name" value="formyl-coa transferase, domain 3"/>
    <property type="match status" value="1"/>
</dbReference>
<proteinExistence type="predicted"/>
<dbReference type="PANTHER" id="PTHR48207:SF3">
    <property type="entry name" value="SUCCINATE--HYDROXYMETHYLGLUTARATE COA-TRANSFERASE"/>
    <property type="match status" value="1"/>
</dbReference>
<dbReference type="AlphaFoldDB" id="A0A381NZP1"/>
<accession>A0A381NZP1</accession>
<sequence length="380" mass="41230">VPLKGLRVVDLTRILAGPFCTQLLADLGAEIIKIEGPDGDPVRQQGAIVNGLSWYFAQFNRNKKSVVLNLYDDDDKSTLSHLLETADVLVENFRPGILSDMGFGPRELERLNPRLIHASVNGYGTVGPYADRPSFDFIAQAMSGFMSVNGPPDGEPQRAAPPLSDLIAGLYCAFGILAALHERGNSGIGQQVETSLTGGLVSMLAYLSAEYFATGEIPKRTGNDHPIVSPYGLFRAKDGMIAVAPSTDVYVERFLEVLDLEDLLADPRYSTNSERLLHRNTLSQCINDVTCLRSVAHWITAINNAGCPCGRVMDLAEVFEDPQILAQEMVIDVPHPGHGSVRMTGFPVKLSRTPAGIQRPAPDLGADTEDILSNLDQHPL</sequence>
<evidence type="ECO:0000256" key="1">
    <source>
        <dbReference type="ARBA" id="ARBA00022679"/>
    </source>
</evidence>
<keyword evidence="1" id="KW-0808">Transferase</keyword>
<gene>
    <name evidence="2" type="ORF">METZ01_LOCUS12924</name>
</gene>
<evidence type="ECO:0008006" key="3">
    <source>
        <dbReference type="Google" id="ProtNLM"/>
    </source>
</evidence>
<dbReference type="GO" id="GO:0008410">
    <property type="term" value="F:CoA-transferase activity"/>
    <property type="evidence" value="ECO:0007669"/>
    <property type="project" value="TreeGrafter"/>
</dbReference>
<dbReference type="EMBL" id="UINC01000717">
    <property type="protein sequence ID" value="SUZ60070.1"/>
    <property type="molecule type" value="Genomic_DNA"/>
</dbReference>
<dbReference type="PANTHER" id="PTHR48207">
    <property type="entry name" value="SUCCINATE--HYDROXYMETHYLGLUTARATE COA-TRANSFERASE"/>
    <property type="match status" value="1"/>
</dbReference>
<dbReference type="Gene3D" id="3.40.50.10540">
    <property type="entry name" value="Crotonobetainyl-coa:carnitine coa-transferase, domain 1"/>
    <property type="match status" value="1"/>
</dbReference>
<evidence type="ECO:0000313" key="2">
    <source>
        <dbReference type="EMBL" id="SUZ60070.1"/>
    </source>
</evidence>